<evidence type="ECO:0000313" key="2">
    <source>
        <dbReference type="WBParaSite" id="ALUE_0002036701-mRNA-1"/>
    </source>
</evidence>
<sequence>MVLPIYETLPPLPPSAMCHTLQHQQEKKEIRIVQSHLYTIADDPETLFPNNRTNPLYKSILTIRPHISSDSCDSIATFGFRQLPNCLFKQKIKKNITRLKSVSSSTTVTENNKETRPILLVHMTTSVRPIKDSANLRKTIPPMFVMIKNDDGKCQAFPLHSWHRARK</sequence>
<evidence type="ECO:0000313" key="1">
    <source>
        <dbReference type="Proteomes" id="UP000036681"/>
    </source>
</evidence>
<protein>
    <submittedName>
        <fullName evidence="2">Uncharacterized protein</fullName>
    </submittedName>
</protein>
<reference evidence="2" key="1">
    <citation type="submission" date="2017-02" db="UniProtKB">
        <authorList>
            <consortium name="WormBaseParasite"/>
        </authorList>
    </citation>
    <scope>IDENTIFICATION</scope>
</reference>
<dbReference type="WBParaSite" id="ALUE_0002036701-mRNA-1">
    <property type="protein sequence ID" value="ALUE_0002036701-mRNA-1"/>
    <property type="gene ID" value="ALUE_0002036701"/>
</dbReference>
<organism evidence="1 2">
    <name type="scientific">Ascaris lumbricoides</name>
    <name type="common">Giant roundworm</name>
    <dbReference type="NCBI Taxonomy" id="6252"/>
    <lineage>
        <taxon>Eukaryota</taxon>
        <taxon>Metazoa</taxon>
        <taxon>Ecdysozoa</taxon>
        <taxon>Nematoda</taxon>
        <taxon>Chromadorea</taxon>
        <taxon>Rhabditida</taxon>
        <taxon>Spirurina</taxon>
        <taxon>Ascaridomorpha</taxon>
        <taxon>Ascaridoidea</taxon>
        <taxon>Ascarididae</taxon>
        <taxon>Ascaris</taxon>
    </lineage>
</organism>
<dbReference type="Proteomes" id="UP000036681">
    <property type="component" value="Unplaced"/>
</dbReference>
<keyword evidence="1" id="KW-1185">Reference proteome</keyword>
<accession>A0A0M3INN9</accession>
<proteinExistence type="predicted"/>
<name>A0A0M3INN9_ASCLU</name>
<dbReference type="AlphaFoldDB" id="A0A0M3INN9"/>